<dbReference type="EMBL" id="JARBHB010000006">
    <property type="protein sequence ID" value="KAJ8880453.1"/>
    <property type="molecule type" value="Genomic_DNA"/>
</dbReference>
<proteinExistence type="predicted"/>
<protein>
    <submittedName>
        <fullName evidence="1">Uncharacterized protein</fullName>
    </submittedName>
</protein>
<gene>
    <name evidence="1" type="ORF">PR048_016923</name>
</gene>
<dbReference type="Proteomes" id="UP001159363">
    <property type="component" value="Chromosome 5"/>
</dbReference>
<reference evidence="1 2" key="1">
    <citation type="submission" date="2023-02" db="EMBL/GenBank/DDBJ databases">
        <title>LHISI_Scaffold_Assembly.</title>
        <authorList>
            <person name="Stuart O.P."/>
            <person name="Cleave R."/>
            <person name="Magrath M.J.L."/>
            <person name="Mikheyev A.S."/>
        </authorList>
    </citation>
    <scope>NUCLEOTIDE SEQUENCE [LARGE SCALE GENOMIC DNA]</scope>
    <source>
        <strain evidence="1">Daus_M_001</strain>
        <tissue evidence="1">Leg muscle</tissue>
    </source>
</reference>
<evidence type="ECO:0000313" key="2">
    <source>
        <dbReference type="Proteomes" id="UP001159363"/>
    </source>
</evidence>
<keyword evidence="2" id="KW-1185">Reference proteome</keyword>
<accession>A0ABQ9H836</accession>
<evidence type="ECO:0000313" key="1">
    <source>
        <dbReference type="EMBL" id="KAJ8880453.1"/>
    </source>
</evidence>
<sequence length="275" mass="31833">MIGVVFVMNLGTTMMLSQPIHHQIPGNVKIICMMMSFHNLHPQKVKYEVDHCILLQRGHCPAVNEKGSQSREILNGFWNLANFDKQNALLFGLMEAYNVKRKYGSTSSESYRREKSYYYRIHIDEKLISVCRKSFMAVHDLQNHRVTTKRKICYNRTRSRLHLRRAKAMRDKLKEYTAKTKEGPENAHANSIDLRQAMPTPTLTCGHAFYRRKILTYSVGIHDCSMDVGHMFIWDESVVKRGRDEIATCKHHSKPKWRFAHTGAVAVVLAVAEEI</sequence>
<organism evidence="1 2">
    <name type="scientific">Dryococelus australis</name>
    <dbReference type="NCBI Taxonomy" id="614101"/>
    <lineage>
        <taxon>Eukaryota</taxon>
        <taxon>Metazoa</taxon>
        <taxon>Ecdysozoa</taxon>
        <taxon>Arthropoda</taxon>
        <taxon>Hexapoda</taxon>
        <taxon>Insecta</taxon>
        <taxon>Pterygota</taxon>
        <taxon>Neoptera</taxon>
        <taxon>Polyneoptera</taxon>
        <taxon>Phasmatodea</taxon>
        <taxon>Verophasmatodea</taxon>
        <taxon>Anareolatae</taxon>
        <taxon>Phasmatidae</taxon>
        <taxon>Eurycanthinae</taxon>
        <taxon>Dryococelus</taxon>
    </lineage>
</organism>
<name>A0ABQ9H836_9NEOP</name>
<comment type="caution">
    <text evidence="1">The sequence shown here is derived from an EMBL/GenBank/DDBJ whole genome shotgun (WGS) entry which is preliminary data.</text>
</comment>